<dbReference type="Proteomes" id="UP000320386">
    <property type="component" value="Chromosome"/>
</dbReference>
<gene>
    <name evidence="1" type="ORF">Pan265_24900</name>
</gene>
<name>A0A518C071_9BACT</name>
<evidence type="ECO:0000313" key="2">
    <source>
        <dbReference type="Proteomes" id="UP000320386"/>
    </source>
</evidence>
<dbReference type="KEGG" id="mcad:Pan265_24900"/>
<proteinExistence type="predicted"/>
<keyword evidence="2" id="KW-1185">Reference proteome</keyword>
<reference evidence="1 2" key="1">
    <citation type="submission" date="2019-02" db="EMBL/GenBank/DDBJ databases">
        <title>Deep-cultivation of Planctomycetes and their phenomic and genomic characterization uncovers novel biology.</title>
        <authorList>
            <person name="Wiegand S."/>
            <person name="Jogler M."/>
            <person name="Boedeker C."/>
            <person name="Pinto D."/>
            <person name="Vollmers J."/>
            <person name="Rivas-Marin E."/>
            <person name="Kohn T."/>
            <person name="Peeters S.H."/>
            <person name="Heuer A."/>
            <person name="Rast P."/>
            <person name="Oberbeckmann S."/>
            <person name="Bunk B."/>
            <person name="Jeske O."/>
            <person name="Meyerdierks A."/>
            <person name="Storesund J.E."/>
            <person name="Kallscheuer N."/>
            <person name="Luecker S."/>
            <person name="Lage O.M."/>
            <person name="Pohl T."/>
            <person name="Merkel B.J."/>
            <person name="Hornburger P."/>
            <person name="Mueller R.-W."/>
            <person name="Bruemmer F."/>
            <person name="Labrenz M."/>
            <person name="Spormann A.M."/>
            <person name="Op den Camp H."/>
            <person name="Overmann J."/>
            <person name="Amann R."/>
            <person name="Jetten M.S.M."/>
            <person name="Mascher T."/>
            <person name="Medema M.H."/>
            <person name="Devos D.P."/>
            <person name="Kaster A.-K."/>
            <person name="Ovreas L."/>
            <person name="Rohde M."/>
            <person name="Galperin M.Y."/>
            <person name="Jogler C."/>
        </authorList>
    </citation>
    <scope>NUCLEOTIDE SEQUENCE [LARGE SCALE GENOMIC DNA]</scope>
    <source>
        <strain evidence="1 2">Pan265</strain>
    </source>
</reference>
<dbReference type="AlphaFoldDB" id="A0A518C071"/>
<sequence>MWADRLRDEAKGIIIWLELRGQDDAAAQLDEAMGAFRQAVWCFEEACRGVYPADDPGCRDARDAMIDAAGRASGVAEDLDSELPADVWEGFFDA</sequence>
<dbReference type="EMBL" id="CP036280">
    <property type="protein sequence ID" value="QDU72618.1"/>
    <property type="molecule type" value="Genomic_DNA"/>
</dbReference>
<accession>A0A518C071</accession>
<evidence type="ECO:0000313" key="1">
    <source>
        <dbReference type="EMBL" id="QDU72618.1"/>
    </source>
</evidence>
<protein>
    <submittedName>
        <fullName evidence="1">Uncharacterized protein</fullName>
    </submittedName>
</protein>
<organism evidence="1 2">
    <name type="scientific">Mucisphaera calidilacus</name>
    <dbReference type="NCBI Taxonomy" id="2527982"/>
    <lineage>
        <taxon>Bacteria</taxon>
        <taxon>Pseudomonadati</taxon>
        <taxon>Planctomycetota</taxon>
        <taxon>Phycisphaerae</taxon>
        <taxon>Phycisphaerales</taxon>
        <taxon>Phycisphaeraceae</taxon>
        <taxon>Mucisphaera</taxon>
    </lineage>
</organism>